<dbReference type="EMBL" id="LAZR01000275">
    <property type="protein sequence ID" value="KKN77675.1"/>
    <property type="molecule type" value="Genomic_DNA"/>
</dbReference>
<name>A0A0F9T8V8_9ZZZZ</name>
<dbReference type="AlphaFoldDB" id="A0A0F9T8V8"/>
<evidence type="ECO:0000313" key="1">
    <source>
        <dbReference type="EMBL" id="KKN77675.1"/>
    </source>
</evidence>
<gene>
    <name evidence="1" type="ORF">LCGC14_0358010</name>
</gene>
<sequence length="65" mass="7038">MKIVIEIQCDNAAFHDPEPNLEIGRILAKLASDMEGGSFDGYKVLMDANGNRVGACDTVPDVWDA</sequence>
<organism evidence="1">
    <name type="scientific">marine sediment metagenome</name>
    <dbReference type="NCBI Taxonomy" id="412755"/>
    <lineage>
        <taxon>unclassified sequences</taxon>
        <taxon>metagenomes</taxon>
        <taxon>ecological metagenomes</taxon>
    </lineage>
</organism>
<proteinExistence type="predicted"/>
<protein>
    <submittedName>
        <fullName evidence="1">Uncharacterized protein</fullName>
    </submittedName>
</protein>
<reference evidence="1" key="1">
    <citation type="journal article" date="2015" name="Nature">
        <title>Complex archaea that bridge the gap between prokaryotes and eukaryotes.</title>
        <authorList>
            <person name="Spang A."/>
            <person name="Saw J.H."/>
            <person name="Jorgensen S.L."/>
            <person name="Zaremba-Niedzwiedzka K."/>
            <person name="Martijn J."/>
            <person name="Lind A.E."/>
            <person name="van Eijk R."/>
            <person name="Schleper C."/>
            <person name="Guy L."/>
            <person name="Ettema T.J."/>
        </authorList>
    </citation>
    <scope>NUCLEOTIDE SEQUENCE</scope>
</reference>
<comment type="caution">
    <text evidence="1">The sequence shown here is derived from an EMBL/GenBank/DDBJ whole genome shotgun (WGS) entry which is preliminary data.</text>
</comment>
<accession>A0A0F9T8V8</accession>